<dbReference type="Proteomes" id="UP000436138">
    <property type="component" value="Chromosome"/>
</dbReference>
<proteinExistence type="predicted"/>
<dbReference type="KEGG" id="sbro:GQF42_35950"/>
<reference evidence="2 3" key="1">
    <citation type="submission" date="2019-12" db="EMBL/GenBank/DDBJ databases">
        <title>Streptomyces sp. strain T44 isolated from rhizosphere soil of Broussonetia papyrifera.</title>
        <authorList>
            <person name="Mo P."/>
        </authorList>
    </citation>
    <scope>NUCLEOTIDE SEQUENCE [LARGE SCALE GENOMIC DNA]</scope>
    <source>
        <strain evidence="2 3">T44</strain>
    </source>
</reference>
<dbReference type="EMBL" id="CP047020">
    <property type="protein sequence ID" value="QHA07957.1"/>
    <property type="molecule type" value="Genomic_DNA"/>
</dbReference>
<evidence type="ECO:0000256" key="1">
    <source>
        <dbReference type="SAM" id="MobiDB-lite"/>
    </source>
</evidence>
<protein>
    <recommendedName>
        <fullName evidence="4">Transposase</fullName>
    </recommendedName>
</protein>
<gene>
    <name evidence="2" type="ORF">GQF42_35950</name>
</gene>
<name>A0A6I6NJ06_9ACTN</name>
<organism evidence="2 3">
    <name type="scientific">Streptomyces broussonetiae</name>
    <dbReference type="NCBI Taxonomy" id="2686304"/>
    <lineage>
        <taxon>Bacteria</taxon>
        <taxon>Bacillati</taxon>
        <taxon>Actinomycetota</taxon>
        <taxon>Actinomycetes</taxon>
        <taxon>Kitasatosporales</taxon>
        <taxon>Streptomycetaceae</taxon>
        <taxon>Streptomyces</taxon>
    </lineage>
</organism>
<accession>A0A6I6NJ06</accession>
<evidence type="ECO:0008006" key="4">
    <source>
        <dbReference type="Google" id="ProtNLM"/>
    </source>
</evidence>
<keyword evidence="3" id="KW-1185">Reference proteome</keyword>
<feature type="compositionally biased region" description="Basic residues" evidence="1">
    <location>
        <begin position="50"/>
        <end position="63"/>
    </location>
</feature>
<dbReference type="AlphaFoldDB" id="A0A6I6NJ06"/>
<sequence>MWQALHELLLAELRAAGQLDFSRAAVDGSHLRAMKGGAKTGPSPADRGRGGSKHHVRSAHWWK</sequence>
<feature type="region of interest" description="Disordered" evidence="1">
    <location>
        <begin position="33"/>
        <end position="63"/>
    </location>
</feature>
<evidence type="ECO:0000313" key="2">
    <source>
        <dbReference type="EMBL" id="QHA07957.1"/>
    </source>
</evidence>
<evidence type="ECO:0000313" key="3">
    <source>
        <dbReference type="Proteomes" id="UP000436138"/>
    </source>
</evidence>